<dbReference type="InterPro" id="IPR004143">
    <property type="entry name" value="BPL_LPL_catalytic"/>
</dbReference>
<evidence type="ECO:0000256" key="1">
    <source>
        <dbReference type="ARBA" id="ARBA00022598"/>
    </source>
</evidence>
<keyword evidence="4" id="KW-0092">Biotin</keyword>
<keyword evidence="2" id="KW-0547">Nucleotide-binding</keyword>
<dbReference type="SUPFAM" id="SSF50037">
    <property type="entry name" value="C-terminal domain of transcriptional repressors"/>
    <property type="match status" value="1"/>
</dbReference>
<dbReference type="InterPro" id="IPR008988">
    <property type="entry name" value="Transcriptional_repressor_C"/>
</dbReference>
<dbReference type="PANTHER" id="PTHR12835">
    <property type="entry name" value="BIOTIN PROTEIN LIGASE"/>
    <property type="match status" value="1"/>
</dbReference>
<dbReference type="Proteomes" id="UP000244948">
    <property type="component" value="Unassembled WGS sequence"/>
</dbReference>
<reference evidence="8 9" key="1">
    <citation type="journal article" date="2018" name="Genome Announc.">
        <title>Ignatzschineria cameli sp. nov., isolated from necrotic foot tissue of dromedaries (Camelus dromedarius) and associated maggots (Wohlfahrtia species) in Dubai.</title>
        <authorList>
            <person name="Tsang C.C."/>
            <person name="Tang J.Y."/>
            <person name="Fong J.Y."/>
            <person name="Kinne J."/>
            <person name="Lee H.H."/>
            <person name="Joseph M."/>
            <person name="Jose S."/>
            <person name="Schuster R.K."/>
            <person name="Tang Y."/>
            <person name="Sivakumar S."/>
            <person name="Chen J.H."/>
            <person name="Teng J.L."/>
            <person name="Lau S.K."/>
            <person name="Wernery U."/>
            <person name="Woo P.C."/>
        </authorList>
    </citation>
    <scope>NUCLEOTIDE SEQUENCE [LARGE SCALE GENOMIC DNA]</scope>
    <source>
        <strain evidence="8 9">KCTC 22643</strain>
    </source>
</reference>
<comment type="caution">
    <text evidence="8">The sequence shown here is derived from an EMBL/GenBank/DDBJ whole genome shotgun (WGS) entry which is preliminary data.</text>
</comment>
<dbReference type="Pfam" id="PF03099">
    <property type="entry name" value="BPL_LplA_LipB"/>
    <property type="match status" value="1"/>
</dbReference>
<proteinExistence type="predicted"/>
<evidence type="ECO:0000256" key="4">
    <source>
        <dbReference type="ARBA" id="ARBA00023267"/>
    </source>
</evidence>
<organism evidence="8 9">
    <name type="scientific">Ignatzschineria indica</name>
    <dbReference type="NCBI Taxonomy" id="472583"/>
    <lineage>
        <taxon>Bacteria</taxon>
        <taxon>Pseudomonadati</taxon>
        <taxon>Pseudomonadota</taxon>
        <taxon>Gammaproteobacteria</taxon>
        <taxon>Cardiobacteriales</taxon>
        <taxon>Ignatzschineriaceae</taxon>
        <taxon>Ignatzschineria</taxon>
    </lineage>
</organism>
<keyword evidence="9" id="KW-1185">Reference proteome</keyword>
<dbReference type="AlphaFoldDB" id="A0A2U2AIR2"/>
<dbReference type="InterPro" id="IPR004408">
    <property type="entry name" value="Biotin_CoA_COase_ligase"/>
</dbReference>
<evidence type="ECO:0000256" key="2">
    <source>
        <dbReference type="ARBA" id="ARBA00022741"/>
    </source>
</evidence>
<evidence type="ECO:0000256" key="3">
    <source>
        <dbReference type="ARBA" id="ARBA00022840"/>
    </source>
</evidence>
<dbReference type="RefSeq" id="WP_109236520.1">
    <property type="nucleotide sequence ID" value="NZ_BMXZ01000003.1"/>
</dbReference>
<keyword evidence="1 8" id="KW-0436">Ligase</keyword>
<gene>
    <name evidence="8" type="ORF">DC082_07935</name>
</gene>
<dbReference type="GO" id="GO:0004077">
    <property type="term" value="F:biotin--[biotin carboxyl-carrier protein] ligase activity"/>
    <property type="evidence" value="ECO:0007669"/>
    <property type="project" value="UniProtKB-EC"/>
</dbReference>
<evidence type="ECO:0000259" key="7">
    <source>
        <dbReference type="PROSITE" id="PS51733"/>
    </source>
</evidence>
<dbReference type="InterPro" id="IPR003142">
    <property type="entry name" value="BPL_C"/>
</dbReference>
<dbReference type="PANTHER" id="PTHR12835:SF5">
    <property type="entry name" value="BIOTIN--PROTEIN LIGASE"/>
    <property type="match status" value="1"/>
</dbReference>
<name>A0A2U2AIR2_9GAMM</name>
<dbReference type="PROSITE" id="PS51733">
    <property type="entry name" value="BPL_LPL_CATALYTIC"/>
    <property type="match status" value="1"/>
</dbReference>
<comment type="catalytic activity">
    <reaction evidence="6">
        <text>biotin + L-lysyl-[protein] + ATP = N(6)-biotinyl-L-lysyl-[protein] + AMP + diphosphate + H(+)</text>
        <dbReference type="Rhea" id="RHEA:11756"/>
        <dbReference type="Rhea" id="RHEA-COMP:9752"/>
        <dbReference type="Rhea" id="RHEA-COMP:10505"/>
        <dbReference type="ChEBI" id="CHEBI:15378"/>
        <dbReference type="ChEBI" id="CHEBI:29969"/>
        <dbReference type="ChEBI" id="CHEBI:30616"/>
        <dbReference type="ChEBI" id="CHEBI:33019"/>
        <dbReference type="ChEBI" id="CHEBI:57586"/>
        <dbReference type="ChEBI" id="CHEBI:83144"/>
        <dbReference type="ChEBI" id="CHEBI:456215"/>
        <dbReference type="EC" id="6.3.4.15"/>
    </reaction>
</comment>
<feature type="domain" description="BPL/LPL catalytic" evidence="7">
    <location>
        <begin position="123"/>
        <end position="298"/>
    </location>
</feature>
<evidence type="ECO:0000313" key="8">
    <source>
        <dbReference type="EMBL" id="PWD82552.1"/>
    </source>
</evidence>
<evidence type="ECO:0000256" key="6">
    <source>
        <dbReference type="ARBA" id="ARBA00047846"/>
    </source>
</evidence>
<dbReference type="CDD" id="cd16442">
    <property type="entry name" value="BPL"/>
    <property type="match status" value="1"/>
</dbReference>
<evidence type="ECO:0000313" key="9">
    <source>
        <dbReference type="Proteomes" id="UP000244948"/>
    </source>
</evidence>
<dbReference type="GO" id="GO:0005524">
    <property type="term" value="F:ATP binding"/>
    <property type="evidence" value="ECO:0007669"/>
    <property type="project" value="UniProtKB-KW"/>
</dbReference>
<dbReference type="Gene3D" id="3.30.930.10">
    <property type="entry name" value="Bira Bifunctional Protein, Domain 2"/>
    <property type="match status" value="1"/>
</dbReference>
<dbReference type="NCBIfam" id="TIGR00121">
    <property type="entry name" value="birA_ligase"/>
    <property type="match status" value="1"/>
</dbReference>
<dbReference type="InterPro" id="IPR045864">
    <property type="entry name" value="aa-tRNA-synth_II/BPL/LPL"/>
</dbReference>
<keyword evidence="3" id="KW-0067">ATP-binding</keyword>
<dbReference type="SUPFAM" id="SSF55681">
    <property type="entry name" value="Class II aaRS and biotin synthetases"/>
    <property type="match status" value="1"/>
</dbReference>
<dbReference type="Gene3D" id="2.30.30.100">
    <property type="match status" value="1"/>
</dbReference>
<protein>
    <recommendedName>
        <fullName evidence="5">biotin--[biotin carboxyl-carrier protein] ligase</fullName>
        <ecNumber evidence="5">6.3.4.15</ecNumber>
    </recommendedName>
</protein>
<sequence length="376" mass="42584">MDNHWESHRWEGRAEQALLDQLFLQLATAGGYEDYQLYQQLLQQGDGPLLLREKGSEAIFQKALQYLSTLTDLIDVDLKAGKIISKGYHPLDLQQISQFLPSSLQDKLRFIRRFITDSTNSDLQRPISYWGEQYYQSLPNNLSEKVIAKIAVAEMQTGGRGRRSKTWVSPLAKNLYFSFKYRFSHRSIPYLSALSLRIGALLLEVLESLGIRGGKVKWPNDIWVGQSKLAGILVESLFNSHDVEVIIGIGVNNQYDSELELVGNHPTCCESILGEPLDRNRLIARLSEKIYHLCELVEAQSYALEQGIPVREKLPDFTLIWPKISLLYGRRVQLISDRDLLIGSEVGIDESGALLVELPDGEIRTIISGDLSLREL</sequence>
<dbReference type="Pfam" id="PF02237">
    <property type="entry name" value="BPL_C"/>
    <property type="match status" value="1"/>
</dbReference>
<dbReference type="EC" id="6.3.4.15" evidence="5"/>
<dbReference type="EMBL" id="QEWR01000004">
    <property type="protein sequence ID" value="PWD82552.1"/>
    <property type="molecule type" value="Genomic_DNA"/>
</dbReference>
<evidence type="ECO:0000256" key="5">
    <source>
        <dbReference type="ARBA" id="ARBA00024227"/>
    </source>
</evidence>
<accession>A0A2U2AIR2</accession>
<dbReference type="GO" id="GO:0005737">
    <property type="term" value="C:cytoplasm"/>
    <property type="evidence" value="ECO:0007669"/>
    <property type="project" value="TreeGrafter"/>
</dbReference>